<dbReference type="GO" id="GO:0005929">
    <property type="term" value="C:cilium"/>
    <property type="evidence" value="ECO:0007669"/>
    <property type="project" value="TreeGrafter"/>
</dbReference>
<dbReference type="AlphaFoldDB" id="A0A7S1G848"/>
<feature type="compositionally biased region" description="Basic residues" evidence="1">
    <location>
        <begin position="345"/>
        <end position="357"/>
    </location>
</feature>
<reference evidence="2" key="1">
    <citation type="submission" date="2021-01" db="EMBL/GenBank/DDBJ databases">
        <authorList>
            <person name="Corre E."/>
            <person name="Pelletier E."/>
            <person name="Niang G."/>
            <person name="Scheremetjew M."/>
            <person name="Finn R."/>
            <person name="Kale V."/>
            <person name="Holt S."/>
            <person name="Cochrane G."/>
            <person name="Meng A."/>
            <person name="Brown T."/>
            <person name="Cohen L."/>
        </authorList>
    </citation>
    <scope>NUCLEOTIDE SEQUENCE</scope>
    <source>
        <strain evidence="2">Ms1</strain>
    </source>
</reference>
<proteinExistence type="predicted"/>
<feature type="compositionally biased region" description="Basic and acidic residues" evidence="1">
    <location>
        <begin position="68"/>
        <end position="90"/>
    </location>
</feature>
<sequence>MAAVAGASAGAEAIRAQLAALERELARASDPSARIGSAQVEALRQSVATMSADAAAAAAAASSAEARSAGRSESKAGSDSKSDLHVRTEGGEPLAGHGAGDFDGGGGGGGGGGEQRDPVVVFIPPAVQLPGGAARRDLRTVDMSDALAALHATSVDDARPPAAALEASMATAWITTGMFPQAAYLTLRAAKRIGRVEVSVAGARSLSLHVCDGDSGTTMSLDSALRARLRRDAAAAAGVAAALADDDGDAGADDWSVRIPCPDPDAWRMVARATVSRAAAKEISTATFDISGVRTRHLCLSLDAGWDDFAAVHRIVVYKVARDESGGDHSPAAHGLTPGLARGVSQRRRSRSFNRIN</sequence>
<feature type="compositionally biased region" description="Gly residues" evidence="1">
    <location>
        <begin position="97"/>
        <end position="113"/>
    </location>
</feature>
<evidence type="ECO:0000313" key="2">
    <source>
        <dbReference type="EMBL" id="CAD8914413.1"/>
    </source>
</evidence>
<dbReference type="GO" id="GO:0030992">
    <property type="term" value="C:intraciliary transport particle B"/>
    <property type="evidence" value="ECO:0007669"/>
    <property type="project" value="InterPro"/>
</dbReference>
<dbReference type="PANTHER" id="PTHR33906:SF1">
    <property type="entry name" value="INTRAFLAGELLAR TRANSPORT PROTEIN 25 HOMOLOG"/>
    <property type="match status" value="1"/>
</dbReference>
<organism evidence="2">
    <name type="scientific">Bicosoecida sp. CB-2014</name>
    <dbReference type="NCBI Taxonomy" id="1486930"/>
    <lineage>
        <taxon>Eukaryota</taxon>
        <taxon>Sar</taxon>
        <taxon>Stramenopiles</taxon>
        <taxon>Bigyra</taxon>
        <taxon>Opalozoa</taxon>
        <taxon>Bicosoecida</taxon>
    </lineage>
</organism>
<dbReference type="PANTHER" id="PTHR33906">
    <property type="entry name" value="INTRAFLAGELLAR TRANSPORT PROTEIN 25 HOMOLOG"/>
    <property type="match status" value="1"/>
</dbReference>
<feature type="region of interest" description="Disordered" evidence="1">
    <location>
        <begin position="324"/>
        <end position="357"/>
    </location>
</feature>
<gene>
    <name evidence="2" type="ORF">BSP0115_LOCUS7666</name>
</gene>
<dbReference type="SUPFAM" id="SSF49785">
    <property type="entry name" value="Galactose-binding domain-like"/>
    <property type="match status" value="1"/>
</dbReference>
<dbReference type="Gene3D" id="2.60.120.260">
    <property type="entry name" value="Galactose-binding domain-like"/>
    <property type="match status" value="1"/>
</dbReference>
<feature type="compositionally biased region" description="Low complexity" evidence="1">
    <location>
        <begin position="54"/>
        <end position="67"/>
    </location>
</feature>
<evidence type="ECO:0000256" key="1">
    <source>
        <dbReference type="SAM" id="MobiDB-lite"/>
    </source>
</evidence>
<feature type="region of interest" description="Disordered" evidence="1">
    <location>
        <begin position="54"/>
        <end position="117"/>
    </location>
</feature>
<name>A0A7S1G848_9STRA</name>
<dbReference type="InterPro" id="IPR033558">
    <property type="entry name" value="IFT25"/>
</dbReference>
<dbReference type="GO" id="GO:0042073">
    <property type="term" value="P:intraciliary transport"/>
    <property type="evidence" value="ECO:0007669"/>
    <property type="project" value="InterPro"/>
</dbReference>
<protein>
    <submittedName>
        <fullName evidence="2">Uncharacterized protein</fullName>
    </submittedName>
</protein>
<dbReference type="EMBL" id="HBFS01011102">
    <property type="protein sequence ID" value="CAD8914413.1"/>
    <property type="molecule type" value="Transcribed_RNA"/>
</dbReference>
<dbReference type="InterPro" id="IPR008979">
    <property type="entry name" value="Galactose-bd-like_sf"/>
</dbReference>
<accession>A0A7S1G848</accession>